<reference evidence="7" key="1">
    <citation type="journal article" date="2017" name="Genome Biol. Evol.">
        <title>The complete genome sequence of the phytopathogenic fungus Sclerotinia sclerotiorum reveals insights into the genome architecture of broad host range pathogens.</title>
        <authorList>
            <person name="Derbyshire M."/>
            <person name="Denton-Giles M."/>
            <person name="Hegedus D."/>
            <person name="Seifbarghy S."/>
            <person name="Rollins J."/>
            <person name="van Kan J."/>
            <person name="Seidl M.F."/>
            <person name="Faino L."/>
            <person name="Mbengue M."/>
            <person name="Navaud O."/>
            <person name="Raffaele S."/>
            <person name="Hammond-Kosack K."/>
            <person name="Heard S."/>
            <person name="Oliver R."/>
        </authorList>
    </citation>
    <scope>NUCLEOTIDE SEQUENCE [LARGE SCALE GENOMIC DNA]</scope>
    <source>
        <strain evidence="7">ATCC 18683 / 1980 / Ss-1</strain>
    </source>
</reference>
<organism evidence="6 7">
    <name type="scientific">Sclerotinia sclerotiorum (strain ATCC 18683 / 1980 / Ss-1)</name>
    <name type="common">White mold</name>
    <name type="synonym">Whetzelinia sclerotiorum</name>
    <dbReference type="NCBI Taxonomy" id="665079"/>
    <lineage>
        <taxon>Eukaryota</taxon>
        <taxon>Fungi</taxon>
        <taxon>Dikarya</taxon>
        <taxon>Ascomycota</taxon>
        <taxon>Pezizomycotina</taxon>
        <taxon>Leotiomycetes</taxon>
        <taxon>Helotiales</taxon>
        <taxon>Sclerotiniaceae</taxon>
        <taxon>Sclerotinia</taxon>
    </lineage>
</organism>
<dbReference type="VEuPathDB" id="FungiDB:sscle_07g061610"/>
<dbReference type="Proteomes" id="UP000177798">
    <property type="component" value="Chromosome 7"/>
</dbReference>
<feature type="compositionally biased region" description="Polar residues" evidence="5">
    <location>
        <begin position="160"/>
        <end position="169"/>
    </location>
</feature>
<name>A0A1D9Q8X6_SCLS1</name>
<evidence type="ECO:0000256" key="5">
    <source>
        <dbReference type="SAM" id="MobiDB-lite"/>
    </source>
</evidence>
<sequence length="262" mass="29422">MGFFRQMVDFVGDAAGLEKTLRLIQALWVDGKDVDGTQVRVLEGLWRARRELAVGRRYLRFFRFIGHLSKAWDSLLNENGIKMLINVGKSGFMGAYLGLESLTILDVMDVCNTPWFRTCVLEGQKFWFYSLCISIFGGLYDLCLMHLNINTSPPSDSPSHENPTPSSTSKLDEDAQVVRKQEEDRKRNEGNQNRKKGNKIILKIIENIADLFVPGMVTGWIVSDLGVVGCALIVSTVLSSWEIWGRVGDWEVEGNGSGSVKR</sequence>
<keyword evidence="2" id="KW-0472">Membrane</keyword>
<dbReference type="AlphaFoldDB" id="A0A1D9Q8X6"/>
<evidence type="ECO:0000256" key="4">
    <source>
        <dbReference type="ARBA" id="ARBA00046271"/>
    </source>
</evidence>
<dbReference type="InterPro" id="IPR008733">
    <property type="entry name" value="PEX11"/>
</dbReference>
<dbReference type="PANTHER" id="PTHR12652">
    <property type="entry name" value="PEROXISOMAL BIOGENESIS FACTOR 11"/>
    <property type="match status" value="1"/>
</dbReference>
<keyword evidence="1" id="KW-0962">Peroxisome biogenesis</keyword>
<dbReference type="GO" id="GO:0005778">
    <property type="term" value="C:peroxisomal membrane"/>
    <property type="evidence" value="ECO:0007669"/>
    <property type="project" value="UniProtKB-SubCell"/>
</dbReference>
<evidence type="ECO:0000256" key="1">
    <source>
        <dbReference type="ARBA" id="ARBA00022593"/>
    </source>
</evidence>
<evidence type="ECO:0000313" key="7">
    <source>
        <dbReference type="Proteomes" id="UP000177798"/>
    </source>
</evidence>
<evidence type="ECO:0000256" key="3">
    <source>
        <dbReference type="ARBA" id="ARBA00023140"/>
    </source>
</evidence>
<protein>
    <submittedName>
        <fullName evidence="6">Uncharacterized protein</fullName>
    </submittedName>
</protein>
<dbReference type="EMBL" id="CP017820">
    <property type="protein sequence ID" value="APA11391.1"/>
    <property type="molecule type" value="Genomic_DNA"/>
</dbReference>
<evidence type="ECO:0000313" key="6">
    <source>
        <dbReference type="EMBL" id="APA11391.1"/>
    </source>
</evidence>
<dbReference type="PANTHER" id="PTHR12652:SF23">
    <property type="entry name" value="MICROBODY (PEROXISOME) PROLIFERATION PROTEIN PEROXIN 11B (EUROFUNG)"/>
    <property type="match status" value="1"/>
</dbReference>
<evidence type="ECO:0000256" key="2">
    <source>
        <dbReference type="ARBA" id="ARBA00023136"/>
    </source>
</evidence>
<feature type="region of interest" description="Disordered" evidence="5">
    <location>
        <begin position="153"/>
        <end position="192"/>
    </location>
</feature>
<gene>
    <name evidence="6" type="ORF">sscle_07g061610</name>
</gene>
<dbReference type="Pfam" id="PF05648">
    <property type="entry name" value="PEX11"/>
    <property type="match status" value="1"/>
</dbReference>
<keyword evidence="3" id="KW-0576">Peroxisome</keyword>
<feature type="compositionally biased region" description="Basic and acidic residues" evidence="5">
    <location>
        <begin position="170"/>
        <end position="189"/>
    </location>
</feature>
<proteinExistence type="predicted"/>
<accession>A0A1D9Q8X6</accession>
<dbReference type="OrthoDB" id="3636394at2759"/>
<comment type="subcellular location">
    <subcellularLocation>
        <location evidence="4">Peroxisome membrane</location>
    </subcellularLocation>
</comment>
<dbReference type="GO" id="GO:0016559">
    <property type="term" value="P:peroxisome fission"/>
    <property type="evidence" value="ECO:0007669"/>
    <property type="project" value="InterPro"/>
</dbReference>